<evidence type="ECO:0000313" key="2">
    <source>
        <dbReference type="Proteomes" id="UP000265520"/>
    </source>
</evidence>
<protein>
    <submittedName>
        <fullName evidence="1">Uncharacterized protein</fullName>
    </submittedName>
</protein>
<organism evidence="1 2">
    <name type="scientific">Trifolium medium</name>
    <dbReference type="NCBI Taxonomy" id="97028"/>
    <lineage>
        <taxon>Eukaryota</taxon>
        <taxon>Viridiplantae</taxon>
        <taxon>Streptophyta</taxon>
        <taxon>Embryophyta</taxon>
        <taxon>Tracheophyta</taxon>
        <taxon>Spermatophyta</taxon>
        <taxon>Magnoliopsida</taxon>
        <taxon>eudicotyledons</taxon>
        <taxon>Gunneridae</taxon>
        <taxon>Pentapetalae</taxon>
        <taxon>rosids</taxon>
        <taxon>fabids</taxon>
        <taxon>Fabales</taxon>
        <taxon>Fabaceae</taxon>
        <taxon>Papilionoideae</taxon>
        <taxon>50 kb inversion clade</taxon>
        <taxon>NPAAA clade</taxon>
        <taxon>Hologalegina</taxon>
        <taxon>IRL clade</taxon>
        <taxon>Trifolieae</taxon>
        <taxon>Trifolium</taxon>
    </lineage>
</organism>
<proteinExistence type="predicted"/>
<sequence>MSVEGAPWVEGDGLHVVVAADSLTDCACSSTWENVSRRLGDADRFLIF</sequence>
<dbReference type="Proteomes" id="UP000265520">
    <property type="component" value="Unassembled WGS sequence"/>
</dbReference>
<reference evidence="1 2" key="1">
    <citation type="journal article" date="2018" name="Front. Plant Sci.">
        <title>Red Clover (Trifolium pratense) and Zigzag Clover (T. medium) - A Picture of Genomic Similarities and Differences.</title>
        <authorList>
            <person name="Dluhosova J."/>
            <person name="Istvanek J."/>
            <person name="Nedelnik J."/>
            <person name="Repkova J."/>
        </authorList>
    </citation>
    <scope>NUCLEOTIDE SEQUENCE [LARGE SCALE GENOMIC DNA]</scope>
    <source>
        <strain evidence="2">cv. 10/8</strain>
        <tissue evidence="1">Leaf</tissue>
    </source>
</reference>
<comment type="caution">
    <text evidence="1">The sequence shown here is derived from an EMBL/GenBank/DDBJ whole genome shotgun (WGS) entry which is preliminary data.</text>
</comment>
<accession>A0A392TR98</accession>
<keyword evidence="2" id="KW-1185">Reference proteome</keyword>
<evidence type="ECO:0000313" key="1">
    <source>
        <dbReference type="EMBL" id="MCI62646.1"/>
    </source>
</evidence>
<dbReference type="EMBL" id="LXQA010622632">
    <property type="protein sequence ID" value="MCI62646.1"/>
    <property type="molecule type" value="Genomic_DNA"/>
</dbReference>
<name>A0A392TR98_9FABA</name>
<dbReference type="AlphaFoldDB" id="A0A392TR98"/>
<feature type="non-terminal residue" evidence="1">
    <location>
        <position position="48"/>
    </location>
</feature>